<evidence type="ECO:0000256" key="10">
    <source>
        <dbReference type="SAM" id="SignalP"/>
    </source>
</evidence>
<gene>
    <name evidence="13" type="ORF">ACFSCW_11440</name>
</gene>
<reference evidence="14" key="1">
    <citation type="journal article" date="2019" name="Int. J. Syst. Evol. Microbiol.">
        <title>The Global Catalogue of Microorganisms (GCM) 10K type strain sequencing project: providing services to taxonomists for standard genome sequencing and annotation.</title>
        <authorList>
            <consortium name="The Broad Institute Genomics Platform"/>
            <consortium name="The Broad Institute Genome Sequencing Center for Infectious Disease"/>
            <person name="Wu L."/>
            <person name="Ma J."/>
        </authorList>
    </citation>
    <scope>NUCLEOTIDE SEQUENCE [LARGE SCALE GENOMIC DNA]</scope>
    <source>
        <strain evidence="14">CGMCC 1.16275</strain>
    </source>
</reference>
<evidence type="ECO:0000256" key="6">
    <source>
        <dbReference type="ARBA" id="ARBA00023136"/>
    </source>
</evidence>
<evidence type="ECO:0000256" key="4">
    <source>
        <dbReference type="ARBA" id="ARBA00022692"/>
    </source>
</evidence>
<dbReference type="InterPro" id="IPR037066">
    <property type="entry name" value="Plug_dom_sf"/>
</dbReference>
<keyword evidence="5 9" id="KW-0798">TonB box</keyword>
<keyword evidence="2 8" id="KW-0813">Transport</keyword>
<dbReference type="PANTHER" id="PTHR30069">
    <property type="entry name" value="TONB-DEPENDENT OUTER MEMBRANE RECEPTOR"/>
    <property type="match status" value="1"/>
</dbReference>
<organism evidence="13 14">
    <name type="scientific">Sphingomonas tabacisoli</name>
    <dbReference type="NCBI Taxonomy" id="2249466"/>
    <lineage>
        <taxon>Bacteria</taxon>
        <taxon>Pseudomonadati</taxon>
        <taxon>Pseudomonadota</taxon>
        <taxon>Alphaproteobacteria</taxon>
        <taxon>Sphingomonadales</taxon>
        <taxon>Sphingomonadaceae</taxon>
        <taxon>Sphingomonas</taxon>
    </lineage>
</organism>
<proteinExistence type="inferred from homology"/>
<dbReference type="SUPFAM" id="SSF56935">
    <property type="entry name" value="Porins"/>
    <property type="match status" value="1"/>
</dbReference>
<evidence type="ECO:0000256" key="1">
    <source>
        <dbReference type="ARBA" id="ARBA00004571"/>
    </source>
</evidence>
<evidence type="ECO:0000256" key="5">
    <source>
        <dbReference type="ARBA" id="ARBA00023077"/>
    </source>
</evidence>
<keyword evidence="7 8" id="KW-0998">Cell outer membrane</keyword>
<dbReference type="EMBL" id="JBHUDY010000001">
    <property type="protein sequence ID" value="MFD1612415.1"/>
    <property type="molecule type" value="Genomic_DNA"/>
</dbReference>
<comment type="similarity">
    <text evidence="8 9">Belongs to the TonB-dependent receptor family.</text>
</comment>
<feature type="chain" id="PRO_5045261396" evidence="10">
    <location>
        <begin position="23"/>
        <end position="690"/>
    </location>
</feature>
<dbReference type="RefSeq" id="WP_380889299.1">
    <property type="nucleotide sequence ID" value="NZ_JBHUDY010000001.1"/>
</dbReference>
<evidence type="ECO:0000259" key="11">
    <source>
        <dbReference type="Pfam" id="PF00593"/>
    </source>
</evidence>
<dbReference type="PROSITE" id="PS52016">
    <property type="entry name" value="TONB_DEPENDENT_REC_3"/>
    <property type="match status" value="1"/>
</dbReference>
<name>A0ABW4I430_9SPHN</name>
<evidence type="ECO:0000256" key="2">
    <source>
        <dbReference type="ARBA" id="ARBA00022448"/>
    </source>
</evidence>
<keyword evidence="4 8" id="KW-0812">Transmembrane</keyword>
<keyword evidence="3 8" id="KW-1134">Transmembrane beta strand</keyword>
<evidence type="ECO:0000259" key="12">
    <source>
        <dbReference type="Pfam" id="PF07715"/>
    </source>
</evidence>
<keyword evidence="13" id="KW-0675">Receptor</keyword>
<keyword evidence="10" id="KW-0732">Signal</keyword>
<sequence>MARFVLLAGAALAVTLSVPAWAADEAASADVPPGDYHEPAPQDIVVTAPFERNRVDVVSPVSVLSGQDLTREVRSNIGDTLARQPGVSTTSFGPNASRPILRGFQGERIRILTDGIGSFDVSNTSVDHAVVINPLLAERIEVLRGPASLQFGSSAIGGVVNVIDKRIPRAIPDEAAHIDMTGTYGSAANEWSGAGAVDVPVSGKVVLHADGSYLDSGDLHVGGFVLSPAARAQALASPNPEVRSLADLKGTLPNSGARTWDIAGGASVITDTGQLGFAVSHYDSLYGVPTRYDLTTGEGENVRLAVKQTRVDARTELDLGDGIFQTLRGRFGFADYKHAELAEDGTKGTQFFNKGLEGRLELAQNKRGIWQGAIGGQLLIRDFNVIGDEAFVPKNETVQYGLFTLQTLDWGKFKTEFGGRIERTHVSSDPIDADRQFTTYSGSVGASYEVLPGWRIGADVSHTERAPSAEELFANGPHAGTQAFEIGNVNFKKEKSLGLEGTLRGSGRNYTFEASAYYTEFANYIFDRQTGEVRDGLPVFQSAQADARYLGFEAQATVTLARLDDWKIEADGLADYVHATVKNVGPVPRIPPLRLLGGLSATGSMFDGRVEVEHSFAQDRVAAFETTTDGYTLVNASIGIRPFGEGRDKPEILLAANNLFDVDARRHASFLKDFAPLAGRDIRVTLKASF</sequence>
<feature type="signal peptide" evidence="10">
    <location>
        <begin position="1"/>
        <end position="22"/>
    </location>
</feature>
<dbReference type="Gene3D" id="2.170.130.10">
    <property type="entry name" value="TonB-dependent receptor, plug domain"/>
    <property type="match status" value="1"/>
</dbReference>
<dbReference type="CDD" id="cd01347">
    <property type="entry name" value="ligand_gated_channel"/>
    <property type="match status" value="1"/>
</dbReference>
<evidence type="ECO:0000313" key="13">
    <source>
        <dbReference type="EMBL" id="MFD1612415.1"/>
    </source>
</evidence>
<dbReference type="Pfam" id="PF00593">
    <property type="entry name" value="TonB_dep_Rec_b-barrel"/>
    <property type="match status" value="1"/>
</dbReference>
<dbReference type="InterPro" id="IPR036942">
    <property type="entry name" value="Beta-barrel_TonB_sf"/>
</dbReference>
<accession>A0ABW4I430</accession>
<dbReference type="Proteomes" id="UP001597115">
    <property type="component" value="Unassembled WGS sequence"/>
</dbReference>
<feature type="domain" description="TonB-dependent receptor-like beta-barrel" evidence="11">
    <location>
        <begin position="264"/>
        <end position="659"/>
    </location>
</feature>
<evidence type="ECO:0000256" key="7">
    <source>
        <dbReference type="ARBA" id="ARBA00023237"/>
    </source>
</evidence>
<dbReference type="Pfam" id="PF07715">
    <property type="entry name" value="Plug"/>
    <property type="match status" value="1"/>
</dbReference>
<feature type="domain" description="TonB-dependent receptor plug" evidence="12">
    <location>
        <begin position="56"/>
        <end position="159"/>
    </location>
</feature>
<dbReference type="InterPro" id="IPR000531">
    <property type="entry name" value="Beta-barrel_TonB"/>
</dbReference>
<evidence type="ECO:0000256" key="8">
    <source>
        <dbReference type="PROSITE-ProRule" id="PRU01360"/>
    </source>
</evidence>
<evidence type="ECO:0000256" key="3">
    <source>
        <dbReference type="ARBA" id="ARBA00022452"/>
    </source>
</evidence>
<dbReference type="Gene3D" id="2.40.170.20">
    <property type="entry name" value="TonB-dependent receptor, beta-barrel domain"/>
    <property type="match status" value="1"/>
</dbReference>
<comment type="subcellular location">
    <subcellularLocation>
        <location evidence="1 8">Cell outer membrane</location>
        <topology evidence="1 8">Multi-pass membrane protein</topology>
    </subcellularLocation>
</comment>
<evidence type="ECO:0000313" key="14">
    <source>
        <dbReference type="Proteomes" id="UP001597115"/>
    </source>
</evidence>
<protein>
    <submittedName>
        <fullName evidence="13">TonB-dependent receptor</fullName>
    </submittedName>
</protein>
<keyword evidence="14" id="KW-1185">Reference proteome</keyword>
<comment type="caution">
    <text evidence="13">The sequence shown here is derived from an EMBL/GenBank/DDBJ whole genome shotgun (WGS) entry which is preliminary data.</text>
</comment>
<keyword evidence="6 8" id="KW-0472">Membrane</keyword>
<dbReference type="PANTHER" id="PTHR30069:SF40">
    <property type="entry name" value="TONB-DEPENDENT RECEPTOR NMB0964-RELATED"/>
    <property type="match status" value="1"/>
</dbReference>
<dbReference type="InterPro" id="IPR012910">
    <property type="entry name" value="Plug_dom"/>
</dbReference>
<dbReference type="InterPro" id="IPR039426">
    <property type="entry name" value="TonB-dep_rcpt-like"/>
</dbReference>
<evidence type="ECO:0000256" key="9">
    <source>
        <dbReference type="RuleBase" id="RU003357"/>
    </source>
</evidence>